<gene>
    <name evidence="1" type="ORF">Ssi02_56990</name>
</gene>
<name>A0A919RKW0_9ACTN</name>
<dbReference type="EMBL" id="BOOW01000036">
    <property type="protein sequence ID" value="GII95468.1"/>
    <property type="molecule type" value="Genomic_DNA"/>
</dbReference>
<organism evidence="1 2">
    <name type="scientific">Sinosporangium siamense</name>
    <dbReference type="NCBI Taxonomy" id="1367973"/>
    <lineage>
        <taxon>Bacteria</taxon>
        <taxon>Bacillati</taxon>
        <taxon>Actinomycetota</taxon>
        <taxon>Actinomycetes</taxon>
        <taxon>Streptosporangiales</taxon>
        <taxon>Streptosporangiaceae</taxon>
        <taxon>Sinosporangium</taxon>
    </lineage>
</organism>
<sequence>MTFDAEPLTVTWPENGELQLPINWCDSAEITWTERREAAEPAIGLRHTVHAPTGDAGRLRLFVPHHHWPLAEQVAQALTAPSPLAGDDGEDGHAADEWIGFDPLPIGEDLLAVLRSRTTVAEHGNEP</sequence>
<dbReference type="RefSeq" id="WP_204030530.1">
    <property type="nucleotide sequence ID" value="NZ_BOOW01000036.1"/>
</dbReference>
<evidence type="ECO:0000313" key="2">
    <source>
        <dbReference type="Proteomes" id="UP000606172"/>
    </source>
</evidence>
<keyword evidence="2" id="KW-1185">Reference proteome</keyword>
<comment type="caution">
    <text evidence="1">The sequence shown here is derived from an EMBL/GenBank/DDBJ whole genome shotgun (WGS) entry which is preliminary data.</text>
</comment>
<reference evidence="1" key="1">
    <citation type="submission" date="2021-01" db="EMBL/GenBank/DDBJ databases">
        <title>Whole genome shotgun sequence of Sinosporangium siamense NBRC 109515.</title>
        <authorList>
            <person name="Komaki H."/>
            <person name="Tamura T."/>
        </authorList>
    </citation>
    <scope>NUCLEOTIDE SEQUENCE</scope>
    <source>
        <strain evidence="1">NBRC 109515</strain>
    </source>
</reference>
<evidence type="ECO:0000313" key="1">
    <source>
        <dbReference type="EMBL" id="GII95468.1"/>
    </source>
</evidence>
<accession>A0A919RKW0</accession>
<dbReference type="AlphaFoldDB" id="A0A919RKW0"/>
<proteinExistence type="predicted"/>
<dbReference type="Proteomes" id="UP000606172">
    <property type="component" value="Unassembled WGS sequence"/>
</dbReference>
<protein>
    <submittedName>
        <fullName evidence="1">Uncharacterized protein</fullName>
    </submittedName>
</protein>